<evidence type="ECO:0000313" key="2">
    <source>
        <dbReference type="EMBL" id="KKN63422.1"/>
    </source>
</evidence>
<dbReference type="InterPro" id="IPR025164">
    <property type="entry name" value="Toastrack_DUF4097"/>
</dbReference>
<reference evidence="2" key="1">
    <citation type="journal article" date="2015" name="Nature">
        <title>Complex archaea that bridge the gap between prokaryotes and eukaryotes.</title>
        <authorList>
            <person name="Spang A."/>
            <person name="Saw J.H."/>
            <person name="Jorgensen S.L."/>
            <person name="Zaremba-Niedzwiedzka K."/>
            <person name="Martijn J."/>
            <person name="Lind A.E."/>
            <person name="van Eijk R."/>
            <person name="Schleper C."/>
            <person name="Guy L."/>
            <person name="Ettema T.J."/>
        </authorList>
    </citation>
    <scope>NUCLEOTIDE SEQUENCE</scope>
</reference>
<gene>
    <name evidence="2" type="ORF">LCGC14_0501960</name>
</gene>
<organism evidence="2">
    <name type="scientific">marine sediment metagenome</name>
    <dbReference type="NCBI Taxonomy" id="412755"/>
    <lineage>
        <taxon>unclassified sequences</taxon>
        <taxon>metagenomes</taxon>
        <taxon>ecological metagenomes</taxon>
    </lineage>
</organism>
<dbReference type="EMBL" id="LAZR01000590">
    <property type="protein sequence ID" value="KKN63422.1"/>
    <property type="molecule type" value="Genomic_DNA"/>
</dbReference>
<dbReference type="AlphaFoldDB" id="A0A0F9SM49"/>
<accession>A0A0F9SM49</accession>
<protein>
    <recommendedName>
        <fullName evidence="1">DUF4097 domain-containing protein</fullName>
    </recommendedName>
</protein>
<name>A0A0F9SM49_9ZZZZ</name>
<proteinExistence type="predicted"/>
<comment type="caution">
    <text evidence="2">The sequence shown here is derived from an EMBL/GenBank/DDBJ whole genome shotgun (WGS) entry which is preliminary data.</text>
</comment>
<evidence type="ECO:0000259" key="1">
    <source>
        <dbReference type="Pfam" id="PF13349"/>
    </source>
</evidence>
<feature type="domain" description="DUF4097" evidence="1">
    <location>
        <begin position="95"/>
        <end position="317"/>
    </location>
</feature>
<sequence>MKSYKTAKWVAILAGLFFLMGFYAAEAAAKEKYEEKFEKTVSLAKDGKVTLKNITGSIDVKSWNKGEVKIDATKISRASTLDKAKENVGLVKIEVEKEGNTLRIKTKYPEGGKTWNRRSLNVSVKYSLMIPAKASVKIESVTGNVDLEKIGGAVKVNLVTGGIVVKKADKGVDCETVTGKIDLQDITGDVFMEAVTGKITVSHIRGSIEANVVTGRIELRDVSEASVVHGNTVTGKVIYDGKINRDGRYILKTHTGRIEMTLPADSGFDLEANTFSGSITSDFDIKISGKISKKRISGVVNKGGPLVKLSTFSGSVYLKKK</sequence>
<dbReference type="Pfam" id="PF13349">
    <property type="entry name" value="DUF4097"/>
    <property type="match status" value="1"/>
</dbReference>